<feature type="compositionally biased region" description="Basic and acidic residues" evidence="6">
    <location>
        <begin position="23"/>
        <end position="32"/>
    </location>
</feature>
<feature type="active site" evidence="5">
    <location>
        <position position="445"/>
    </location>
</feature>
<feature type="binding site" evidence="4">
    <location>
        <position position="367"/>
    </location>
    <ligand>
        <name>S-adenosyl-L-methionine</name>
        <dbReference type="ChEBI" id="CHEBI:59789"/>
    </ligand>
</feature>
<dbReference type="eggNOG" id="COG2265">
    <property type="taxonomic scope" value="Bacteria"/>
</dbReference>
<dbReference type="Proteomes" id="UP000001880">
    <property type="component" value="Chromosome"/>
</dbReference>
<dbReference type="PANTHER" id="PTHR11061">
    <property type="entry name" value="RNA M5U METHYLTRANSFERASE"/>
    <property type="match status" value="1"/>
</dbReference>
<dbReference type="OrthoDB" id="9804590at2"/>
<name>D0LY41_HALO1</name>
<evidence type="ECO:0000256" key="3">
    <source>
        <dbReference type="ARBA" id="ARBA00022691"/>
    </source>
</evidence>
<feature type="active site" description="Nucleophile" evidence="4">
    <location>
        <position position="445"/>
    </location>
</feature>
<evidence type="ECO:0000256" key="5">
    <source>
        <dbReference type="PROSITE-ProRule" id="PRU10015"/>
    </source>
</evidence>
<dbReference type="Pfam" id="PF05958">
    <property type="entry name" value="tRNA_U5-meth_tr"/>
    <property type="match status" value="1"/>
</dbReference>
<dbReference type="PANTHER" id="PTHR11061:SF30">
    <property type="entry name" value="TRNA (URACIL(54)-C(5))-METHYLTRANSFERASE"/>
    <property type="match status" value="1"/>
</dbReference>
<dbReference type="EMBL" id="CP001804">
    <property type="protein sequence ID" value="ACY16191.1"/>
    <property type="molecule type" value="Genomic_DNA"/>
</dbReference>
<organism evidence="8 9">
    <name type="scientific">Haliangium ochraceum (strain DSM 14365 / JCM 11303 / SMP-2)</name>
    <dbReference type="NCBI Taxonomy" id="502025"/>
    <lineage>
        <taxon>Bacteria</taxon>
        <taxon>Pseudomonadati</taxon>
        <taxon>Myxococcota</taxon>
        <taxon>Polyangia</taxon>
        <taxon>Haliangiales</taxon>
        <taxon>Kofleriaceae</taxon>
        <taxon>Haliangium</taxon>
    </lineage>
</organism>
<dbReference type="HOGENOM" id="CLU_014689_8_1_7"/>
<keyword evidence="3 4" id="KW-0949">S-adenosyl-L-methionine</keyword>
<dbReference type="RefSeq" id="WP_012828790.1">
    <property type="nucleotide sequence ID" value="NC_013440.1"/>
</dbReference>
<dbReference type="STRING" id="502025.Hoch_3690"/>
<dbReference type="SUPFAM" id="SSF50249">
    <property type="entry name" value="Nucleic acid-binding proteins"/>
    <property type="match status" value="1"/>
</dbReference>
<evidence type="ECO:0000313" key="8">
    <source>
        <dbReference type="EMBL" id="ACY16191.1"/>
    </source>
</evidence>
<comment type="caution">
    <text evidence="4">Lacks conserved residue(s) required for the propagation of feature annotation.</text>
</comment>
<dbReference type="Gene3D" id="2.40.50.140">
    <property type="entry name" value="Nucleic acid-binding proteins"/>
    <property type="match status" value="1"/>
</dbReference>
<keyword evidence="1 4" id="KW-0489">Methyltransferase</keyword>
<dbReference type="InterPro" id="IPR029063">
    <property type="entry name" value="SAM-dependent_MTases_sf"/>
</dbReference>
<evidence type="ECO:0000256" key="6">
    <source>
        <dbReference type="SAM" id="MobiDB-lite"/>
    </source>
</evidence>
<protein>
    <submittedName>
        <fullName evidence="8">Deoxyribonuclease/rho motif-related TRAM</fullName>
    </submittedName>
</protein>
<dbReference type="SUPFAM" id="SSF53335">
    <property type="entry name" value="S-adenosyl-L-methionine-dependent methyltransferases"/>
    <property type="match status" value="1"/>
</dbReference>
<dbReference type="AlphaFoldDB" id="D0LY41"/>
<feature type="binding site" evidence="4">
    <location>
        <position position="299"/>
    </location>
    <ligand>
        <name>S-adenosyl-L-methionine</name>
        <dbReference type="ChEBI" id="CHEBI:59789"/>
    </ligand>
</feature>
<evidence type="ECO:0000313" key="9">
    <source>
        <dbReference type="Proteomes" id="UP000001880"/>
    </source>
</evidence>
<evidence type="ECO:0000256" key="4">
    <source>
        <dbReference type="PROSITE-ProRule" id="PRU01024"/>
    </source>
</evidence>
<gene>
    <name evidence="8" type="ordered locus">Hoch_3690</name>
</gene>
<dbReference type="PROSITE" id="PS01230">
    <property type="entry name" value="TRMA_1"/>
    <property type="match status" value="1"/>
</dbReference>
<dbReference type="KEGG" id="hoh:Hoch_3690"/>
<dbReference type="PROSITE" id="PS50926">
    <property type="entry name" value="TRAM"/>
    <property type="match status" value="1"/>
</dbReference>
<feature type="region of interest" description="Disordered" evidence="6">
    <location>
        <begin position="1"/>
        <end position="40"/>
    </location>
</feature>
<evidence type="ECO:0000259" key="7">
    <source>
        <dbReference type="PROSITE" id="PS50926"/>
    </source>
</evidence>
<comment type="similarity">
    <text evidence="4">Belongs to the class I-like SAM-binding methyltransferase superfamily. RNA M5U methyltransferase family.</text>
</comment>
<dbReference type="GO" id="GO:0070041">
    <property type="term" value="F:rRNA (uridine-C5-)-methyltransferase activity"/>
    <property type="evidence" value="ECO:0007669"/>
    <property type="project" value="TreeGrafter"/>
</dbReference>
<dbReference type="Pfam" id="PF01938">
    <property type="entry name" value="TRAM"/>
    <property type="match status" value="1"/>
</dbReference>
<evidence type="ECO:0000256" key="2">
    <source>
        <dbReference type="ARBA" id="ARBA00022679"/>
    </source>
</evidence>
<evidence type="ECO:0000256" key="1">
    <source>
        <dbReference type="ARBA" id="ARBA00022603"/>
    </source>
</evidence>
<feature type="compositionally biased region" description="Low complexity" evidence="6">
    <location>
        <begin position="1"/>
        <end position="10"/>
    </location>
</feature>
<dbReference type="PROSITE" id="PS51687">
    <property type="entry name" value="SAM_MT_RNA_M5U"/>
    <property type="match status" value="1"/>
</dbReference>
<keyword evidence="2 4" id="KW-0808">Transferase</keyword>
<keyword evidence="9" id="KW-1185">Reference proteome</keyword>
<dbReference type="GO" id="GO:0070475">
    <property type="term" value="P:rRNA base methylation"/>
    <property type="evidence" value="ECO:0007669"/>
    <property type="project" value="TreeGrafter"/>
</dbReference>
<dbReference type="InterPro" id="IPR002792">
    <property type="entry name" value="TRAM_dom"/>
</dbReference>
<feature type="domain" description="TRAM" evidence="7">
    <location>
        <begin position="35"/>
        <end position="94"/>
    </location>
</feature>
<proteinExistence type="inferred from homology"/>
<dbReference type="InterPro" id="IPR012340">
    <property type="entry name" value="NA-bd_OB-fold"/>
</dbReference>
<feature type="binding site" evidence="4">
    <location>
        <position position="419"/>
    </location>
    <ligand>
        <name>S-adenosyl-L-methionine</name>
        <dbReference type="ChEBI" id="CHEBI:59789"/>
    </ligand>
</feature>
<dbReference type="Gene3D" id="2.40.50.1070">
    <property type="match status" value="1"/>
</dbReference>
<sequence length="491" mass="52072">MSTSSSSNPPGGSGRPRGKRGGKRDSRRERAGGGRGGVGQRLEVTVDALAAGGDGVGRDAQGRVTFVPYAAPGDTLLVEIDEVRKDYARATPIEIVRASPARVEAPCAHFNAGRCGGCQWLHLGSSAQASAKDELCERALRRQVEAGMELRPVRSEVPPYHWRRRARLHWYRPRKSEAATIGFFGPRSHRVSPIDGCVQLAPPLLAALSVIRERLAPTLGRTGSMELLAGHGGDVHLSIRGRCDLDAAADLVGQGPVVGVRVEDQAGQPGARRRPPARFGKPHIELEAGFFGRADVFAQSSADGNRALLDEVENALRDVAQSQSQSQSQSAEESAGGGGLAILELHAGAGNLTRALATHAARLVAVERRKPPWTLPVGLEAASADAAAVAARAFVAGDVADVCDKLSDADARFDVIVLDPPRTGAREVLEPLSALAPGYIIYVSCNPATLARDLDVLSEHGYAARWAQPLDLMPQTSHIEVVTLLERRPAS</sequence>
<accession>D0LY41</accession>
<reference evidence="8 9" key="1">
    <citation type="journal article" date="2010" name="Stand. Genomic Sci.">
        <title>Complete genome sequence of Haliangium ochraceum type strain (SMP-2).</title>
        <authorList>
            <consortium name="US DOE Joint Genome Institute (JGI-PGF)"/>
            <person name="Ivanova N."/>
            <person name="Daum C."/>
            <person name="Lang E."/>
            <person name="Abt B."/>
            <person name="Kopitz M."/>
            <person name="Saunders E."/>
            <person name="Lapidus A."/>
            <person name="Lucas S."/>
            <person name="Glavina Del Rio T."/>
            <person name="Nolan M."/>
            <person name="Tice H."/>
            <person name="Copeland A."/>
            <person name="Cheng J.F."/>
            <person name="Chen F."/>
            <person name="Bruce D."/>
            <person name="Goodwin L."/>
            <person name="Pitluck S."/>
            <person name="Mavromatis K."/>
            <person name="Pati A."/>
            <person name="Mikhailova N."/>
            <person name="Chen A."/>
            <person name="Palaniappan K."/>
            <person name="Land M."/>
            <person name="Hauser L."/>
            <person name="Chang Y.J."/>
            <person name="Jeffries C.D."/>
            <person name="Detter J.C."/>
            <person name="Brettin T."/>
            <person name="Rohde M."/>
            <person name="Goker M."/>
            <person name="Bristow J."/>
            <person name="Markowitz V."/>
            <person name="Eisen J.A."/>
            <person name="Hugenholtz P."/>
            <person name="Kyrpides N.C."/>
            <person name="Klenk H.P."/>
        </authorList>
    </citation>
    <scope>NUCLEOTIDE SEQUENCE [LARGE SCALE GENOMIC DNA]</scope>
    <source>
        <strain evidence="9">DSM 14365 / CIP 107738 / JCM 11303 / AJ 13395 / SMP-2</strain>
    </source>
</reference>
<dbReference type="InterPro" id="IPR030390">
    <property type="entry name" value="MeTrfase_TrmA_AS"/>
</dbReference>
<dbReference type="Gene3D" id="3.40.50.150">
    <property type="entry name" value="Vaccinia Virus protein VP39"/>
    <property type="match status" value="1"/>
</dbReference>
<dbReference type="InterPro" id="IPR010280">
    <property type="entry name" value="U5_MeTrfase_fam"/>
</dbReference>